<dbReference type="Gene3D" id="1.50.10.10">
    <property type="match status" value="1"/>
</dbReference>
<dbReference type="Pfam" id="PF13575">
    <property type="entry name" value="DUF4135"/>
    <property type="match status" value="1"/>
</dbReference>
<evidence type="ECO:0000313" key="2">
    <source>
        <dbReference type="EMBL" id="MBR7826938.1"/>
    </source>
</evidence>
<feature type="domain" description="Lantibiotic biosynthesis protein dehydration" evidence="1">
    <location>
        <begin position="157"/>
        <end position="533"/>
    </location>
</feature>
<organism evidence="2 3">
    <name type="scientific">Actinospica acidithermotolerans</name>
    <dbReference type="NCBI Taxonomy" id="2828514"/>
    <lineage>
        <taxon>Bacteria</taxon>
        <taxon>Bacillati</taxon>
        <taxon>Actinomycetota</taxon>
        <taxon>Actinomycetes</taxon>
        <taxon>Catenulisporales</taxon>
        <taxon>Actinospicaceae</taxon>
        <taxon>Actinospica</taxon>
    </lineage>
</organism>
<dbReference type="InterPro" id="IPR017146">
    <property type="entry name" value="Lanti_2_LanM"/>
</dbReference>
<evidence type="ECO:0000313" key="3">
    <source>
        <dbReference type="Proteomes" id="UP000676325"/>
    </source>
</evidence>
<name>A0A941EAJ6_9ACTN</name>
<dbReference type="GO" id="GO:0005975">
    <property type="term" value="P:carbohydrate metabolic process"/>
    <property type="evidence" value="ECO:0007669"/>
    <property type="project" value="InterPro"/>
</dbReference>
<accession>A0A941EAJ6</accession>
<gene>
    <name evidence="2" type="ORF">KDK95_11540</name>
</gene>
<keyword evidence="3" id="KW-1185">Reference proteome</keyword>
<dbReference type="SMART" id="SM01260">
    <property type="entry name" value="LANC_like"/>
    <property type="match status" value="1"/>
</dbReference>
<dbReference type="PIRSF" id="PIRSF037228">
    <property type="entry name" value="Lant_mod_RumM"/>
    <property type="match status" value="1"/>
</dbReference>
<dbReference type="InterPro" id="IPR025410">
    <property type="entry name" value="Lant_dehyd"/>
</dbReference>
<comment type="caution">
    <text evidence="2">The sequence shown here is derived from an EMBL/GenBank/DDBJ whole genome shotgun (WGS) entry which is preliminary data.</text>
</comment>
<dbReference type="GO" id="GO:0031179">
    <property type="term" value="P:peptide modification"/>
    <property type="evidence" value="ECO:0007669"/>
    <property type="project" value="InterPro"/>
</dbReference>
<dbReference type="InterPro" id="IPR012341">
    <property type="entry name" value="6hp_glycosidase-like_sf"/>
</dbReference>
<protein>
    <submittedName>
        <fullName evidence="2">Type 2 lantipeptide synthetase LanM family protein</fullName>
    </submittedName>
</protein>
<dbReference type="Proteomes" id="UP000676325">
    <property type="component" value="Unassembled WGS sequence"/>
</dbReference>
<reference evidence="2" key="1">
    <citation type="submission" date="2021-04" db="EMBL/GenBank/DDBJ databases">
        <title>Genome based classification of Actinospica acidithermotolerans sp. nov., an actinobacterium isolated from an Indonesian hot spring.</title>
        <authorList>
            <person name="Kusuma A.B."/>
            <person name="Putra K.E."/>
            <person name="Nafisah S."/>
            <person name="Loh J."/>
            <person name="Nouioui I."/>
            <person name="Goodfellow M."/>
        </authorList>
    </citation>
    <scope>NUCLEOTIDE SEQUENCE</scope>
    <source>
        <strain evidence="2">MGRD01-02</strain>
    </source>
</reference>
<dbReference type="SUPFAM" id="SSF158745">
    <property type="entry name" value="LanC-like"/>
    <property type="match status" value="1"/>
</dbReference>
<dbReference type="NCBIfam" id="TIGR03897">
    <property type="entry name" value="lanti_2_LanM"/>
    <property type="match status" value="1"/>
</dbReference>
<proteinExistence type="predicted"/>
<dbReference type="CDD" id="cd04792">
    <property type="entry name" value="LanM-like"/>
    <property type="match status" value="1"/>
</dbReference>
<dbReference type="Pfam" id="PF05147">
    <property type="entry name" value="LANC_like"/>
    <property type="match status" value="1"/>
</dbReference>
<dbReference type="RefSeq" id="WP_212518085.1">
    <property type="nucleotide sequence ID" value="NZ_JAGSOH010000025.1"/>
</dbReference>
<dbReference type="AlphaFoldDB" id="A0A941EAJ6"/>
<dbReference type="EMBL" id="JAGSOH010000025">
    <property type="protein sequence ID" value="MBR7826938.1"/>
    <property type="molecule type" value="Genomic_DNA"/>
</dbReference>
<dbReference type="InterPro" id="IPR007822">
    <property type="entry name" value="LANC-like"/>
</dbReference>
<evidence type="ECO:0000259" key="1">
    <source>
        <dbReference type="Pfam" id="PF13575"/>
    </source>
</evidence>
<sequence length="982" mass="101038">MIETSAGPSDRAETHAWWLRALSPAEARDAAGTPEWAAFAAAAVAKAPVAVRPPEGELPGTSGFAAILAPFADLAAERVRAAAAALDGEVDLTAILDEFAQRLAAVLGRLAARTLVLELNVARVTGRLAGDSPTDRFRAFVGHAASHDGLASLLGEYAVLGRILAQAGLHAAEALAEVLHRLSADRPSLVATLFSGRDPGPLVEVRTSVGDGHRRGRSVALLRFADGSRLVYKPRSLAAHGHFNDLLAWFNARTAGPALRAAAVVEGDGYGWAEFVPHRPCRGRSEFERFYERQGALLALMYALDGTDMHFENVIACGDEPVLVDLETLFHPPAPSLAAQTAPDPAWRALESSVDRVGLLPRLLLGEENALDLSGLGGDAGQHWPVDSVSWADAGTDEMRLIRGTHAFEPSLNRPYLAAGDGAAEPADFTEALVAGFRAAYDTVVAGRDELVGPRGLLHRFARDEVRVVLRATHVYATLLEESTHPDVLRTAADRDGILESLRENPLGGPRGALLEDCEQADLRIGDVPLFTACPGAVDLCGAAGTRIPGALAQTGLDRVQDKIAAMGVADRHDQEWVIRASLAARCGTRPAAAPAVRAAAAIAAATAPDPETLLTTARALGDQLIASAFSDGERTNWVGLEPVGAGHWRVRAMGADLAHGCCGPALFLAQLAALTGSERYARIARLALAPVPSVLEALAGQPEDLAVVGSGAFAGLGGIAYALAQVAAALQDAEIGGWVERAVLLTAAAAEAEDEVGVGDGTAGGLAALLAVHQGTGSPAAWDGARACAARLLGRPVPAEPGFIRGAAGVGWALSKFAAAAGDPAVQNAASAMLRAADAAGSDSSWCEGLAGYASALAAADGSGLAAQAAAALRALALAGPLPDDSLCHGELGAVHALSRAADPELRAAAAERAAALAEALAVRPPRCGTPAGMPTPGLLAGLAGIGHGLLRIGFPDRIPSALLVEPPIPIRRPSQASYTR</sequence>